<evidence type="ECO:0000313" key="2">
    <source>
        <dbReference type="EMBL" id="RKP44262.1"/>
    </source>
</evidence>
<comment type="caution">
    <text evidence="2">The sequence shown here is derived from an EMBL/GenBank/DDBJ whole genome shotgun (WGS) entry which is preliminary data.</text>
</comment>
<organism evidence="2 3">
    <name type="scientific">Pararobbsia silviterrae</name>
    <dbReference type="NCBI Taxonomy" id="1792498"/>
    <lineage>
        <taxon>Bacteria</taxon>
        <taxon>Pseudomonadati</taxon>
        <taxon>Pseudomonadota</taxon>
        <taxon>Betaproteobacteria</taxon>
        <taxon>Burkholderiales</taxon>
        <taxon>Burkholderiaceae</taxon>
        <taxon>Pararobbsia</taxon>
    </lineage>
</organism>
<feature type="transmembrane region" description="Helical" evidence="1">
    <location>
        <begin position="35"/>
        <end position="58"/>
    </location>
</feature>
<evidence type="ECO:0000313" key="3">
    <source>
        <dbReference type="Proteomes" id="UP000270342"/>
    </source>
</evidence>
<sequence length="99" mass="11186">MMKSVVEFAAIAVAVAIYFLPSILADRRRRPDTLIIALFNACLGWTVVGWVVALLWSLTRFEARSPRAITLMKRDAQTATVMAAIVTRAQHRDRHGDRY</sequence>
<name>A0A494X1N6_9BURK</name>
<protein>
    <submittedName>
        <fullName evidence="2">Superinfection immunity protein</fullName>
    </submittedName>
</protein>
<keyword evidence="1" id="KW-0472">Membrane</keyword>
<dbReference type="RefSeq" id="WP_121091418.1">
    <property type="nucleotide sequence ID" value="NZ_RBZU01000021.1"/>
</dbReference>
<dbReference type="InterPro" id="IPR016410">
    <property type="entry name" value="Phage_imm"/>
</dbReference>
<dbReference type="OrthoDB" id="9099722at2"/>
<dbReference type="EMBL" id="RBZU01000021">
    <property type="protein sequence ID" value="RKP44262.1"/>
    <property type="molecule type" value="Genomic_DNA"/>
</dbReference>
<gene>
    <name evidence="2" type="ORF">D7S86_27905</name>
</gene>
<dbReference type="AlphaFoldDB" id="A0A494X1N6"/>
<reference evidence="2 3" key="1">
    <citation type="submission" date="2018-10" db="EMBL/GenBank/DDBJ databases">
        <title>Robbsia sp. DHC34, isolated from soil.</title>
        <authorList>
            <person name="Gao Z.-H."/>
            <person name="Qiu L.-H."/>
        </authorList>
    </citation>
    <scope>NUCLEOTIDE SEQUENCE [LARGE SCALE GENOMIC DNA]</scope>
    <source>
        <strain evidence="2 3">DHC34</strain>
    </source>
</reference>
<dbReference type="Pfam" id="PF14373">
    <property type="entry name" value="Imm_superinfect"/>
    <property type="match status" value="1"/>
</dbReference>
<keyword evidence="1" id="KW-1133">Transmembrane helix</keyword>
<dbReference type="Proteomes" id="UP000270342">
    <property type="component" value="Unassembled WGS sequence"/>
</dbReference>
<accession>A0A494X1N6</accession>
<proteinExistence type="predicted"/>
<evidence type="ECO:0000256" key="1">
    <source>
        <dbReference type="SAM" id="Phobius"/>
    </source>
</evidence>
<keyword evidence="3" id="KW-1185">Reference proteome</keyword>
<keyword evidence="1" id="KW-0812">Transmembrane</keyword>